<proteinExistence type="inferred from homology"/>
<evidence type="ECO:0000259" key="6">
    <source>
        <dbReference type="SMART" id="SM01313"/>
    </source>
</evidence>
<dbReference type="PANTHER" id="PTHR16092">
    <property type="entry name" value="SEC3/SYNTAXIN-RELATED"/>
    <property type="match status" value="1"/>
</dbReference>
<feature type="region of interest" description="Disordered" evidence="5">
    <location>
        <begin position="819"/>
        <end position="860"/>
    </location>
</feature>
<feature type="compositionally biased region" description="Low complexity" evidence="5">
    <location>
        <begin position="260"/>
        <end position="269"/>
    </location>
</feature>
<feature type="compositionally biased region" description="Polar residues" evidence="5">
    <location>
        <begin position="206"/>
        <end position="220"/>
    </location>
</feature>
<dbReference type="GO" id="GO:0000145">
    <property type="term" value="C:exocyst"/>
    <property type="evidence" value="ECO:0007669"/>
    <property type="project" value="InterPro"/>
</dbReference>
<evidence type="ECO:0000256" key="1">
    <source>
        <dbReference type="ARBA" id="ARBA00006518"/>
    </source>
</evidence>
<dbReference type="Pfam" id="PF09763">
    <property type="entry name" value="Sec3_CC"/>
    <property type="match status" value="1"/>
</dbReference>
<dbReference type="GO" id="GO:0005546">
    <property type="term" value="F:phosphatidylinositol-4,5-bisphosphate binding"/>
    <property type="evidence" value="ECO:0007669"/>
    <property type="project" value="TreeGrafter"/>
</dbReference>
<dbReference type="Proteomes" id="UP000198372">
    <property type="component" value="Unassembled WGS sequence"/>
</dbReference>
<evidence type="ECO:0000313" key="7">
    <source>
        <dbReference type="EMBL" id="SCV68918.1"/>
    </source>
</evidence>
<feature type="region of interest" description="Disordered" evidence="5">
    <location>
        <begin position="197"/>
        <end position="381"/>
    </location>
</feature>
<comment type="similarity">
    <text evidence="1">Belongs to the SEC3 family.</text>
</comment>
<evidence type="ECO:0000256" key="2">
    <source>
        <dbReference type="ARBA" id="ARBA00022448"/>
    </source>
</evidence>
<dbReference type="GO" id="GO:0005886">
    <property type="term" value="C:plasma membrane"/>
    <property type="evidence" value="ECO:0007669"/>
    <property type="project" value="TreeGrafter"/>
</dbReference>
<dbReference type="InterPro" id="IPR019160">
    <property type="entry name" value="Sec3_CC"/>
</dbReference>
<organism evidence="7 8">
    <name type="scientific">Microbotryum intermedium</name>
    <dbReference type="NCBI Taxonomy" id="269621"/>
    <lineage>
        <taxon>Eukaryota</taxon>
        <taxon>Fungi</taxon>
        <taxon>Dikarya</taxon>
        <taxon>Basidiomycota</taxon>
        <taxon>Pucciniomycotina</taxon>
        <taxon>Microbotryomycetes</taxon>
        <taxon>Microbotryales</taxon>
        <taxon>Microbotryaceae</taxon>
        <taxon>Microbotryum</taxon>
    </lineage>
</organism>
<keyword evidence="2" id="KW-0813">Transport</keyword>
<dbReference type="Gene3D" id="2.30.29.90">
    <property type="match status" value="1"/>
</dbReference>
<evidence type="ECO:0000313" key="8">
    <source>
        <dbReference type="Proteomes" id="UP000198372"/>
    </source>
</evidence>
<evidence type="ECO:0000256" key="3">
    <source>
        <dbReference type="ARBA" id="ARBA00022483"/>
    </source>
</evidence>
<name>A0A238FCQ1_9BASI</name>
<feature type="compositionally biased region" description="Polar residues" evidence="5">
    <location>
        <begin position="821"/>
        <end position="831"/>
    </location>
</feature>
<dbReference type="InterPro" id="IPR048628">
    <property type="entry name" value="Sec3_C"/>
</dbReference>
<accession>A0A238FCQ1</accession>
<feature type="compositionally biased region" description="Basic and acidic residues" evidence="5">
    <location>
        <begin position="845"/>
        <end position="859"/>
    </location>
</feature>
<gene>
    <name evidence="7" type="ORF">BQ2448_1938</name>
</gene>
<evidence type="ECO:0000256" key="4">
    <source>
        <dbReference type="ARBA" id="ARBA00023054"/>
    </source>
</evidence>
<feature type="compositionally biased region" description="Low complexity" evidence="5">
    <location>
        <begin position="367"/>
        <end position="381"/>
    </location>
</feature>
<dbReference type="InterPro" id="IPR028258">
    <property type="entry name" value="Sec3-PIP2_bind"/>
</dbReference>
<dbReference type="Pfam" id="PF20654">
    <property type="entry name" value="Sec3_C-term"/>
    <property type="match status" value="1"/>
</dbReference>
<sequence length="1276" mass="140162">MATQDHARAIIASLFSSPPGSSAPPNDSYVAHCPTWEIAPPVNAQPGQATQIKARFLILSGGQQTTPSSRDGRLKLHKAKQNSNGTFSIGKTWPLEHLSQVEVAKRMVEGYPNPQPLEFVLTIAGKAYRYKTNMPSSQQAAFLVTVVRCWRRFMNGELQPCNDEMRADTSCHPFVPGRGQPDLVLLGFAVDNSQASTFVPSPHLGGQQQLPLNPRTRTPSGPSPGHEIHRPGSSASNVSAGGGRRPVQQGHSSPVPMPPVQAAMMMAPSNTSAPLAPGPGPGGPRSRDPSIQSNYRMDAPPPPTTSSSTPSFQNSFGGPPLAPTARRPSSPSSRPSPLASSSSVPPTAIGTTTSIPRRPSGQPPPMSSSSTSMSAAAAAAAARSSSQKLEIRAKLGERKRSVAAQGLKISSGAANQAVGVGPKGGLGARTPTNPPGAMQPGSATSMNFRLGGKGVGSAGTSASAMTGPGPGKKGKSADEIVDDETVLMNVEEMLQGFEWRGAGVGTSSGAGGEGSASFGSMGVRRHGAARADEIEKRLIGELKALDAASIHAIMESDDRVEDVVKCLDQTLAELEVLELTMGMYKTQLNLMTDDIAHIESQNRGLQVQTSNQRQLLSEIDNLMSTIHIPEEDLAALAQESLESTSGIERLEKAAVSLYKALLSTRDTEMLVASERVAEYRATATRFSKRVLDFLTIMFKFQVDGVLHPKDVKMKKEGRLPGHEQLEEFLGRYCGIMLFVKEIEFERYEEICSVSELRHPATFERGWRAHLFRNPFSMIAQTYHSVMSDLYLSEIQELLTSFKAQIRRISEEELEAMHFTSKESPTLRQQSIRRAGTLVSRSPADGGRKREESNGSKEAKMSASEAFGRALEQIVPHVQREQGFLADFLHVNSLDASITFADYMMLETFFRRGATQHLNQNFAKMKDIKGSMELVFKFLENELKEWTEGVLRLDPMQIVGVVATLDRFILQCEAERIEFLLRLLQRQHSKSISTLERQIKEQIKGIEQTKLTLKKRKGVVPFVRVFPNFVERIEAQLEGCDDLPIRDVVDAHYERVTATMFDCLQQMAKMDGEAQGGEGKDQLNYHVILIENMHHIIAVFSKQQRVLALEPFIAQAKEKYTQNLDAYIRIILRRPLARVLVGYRCLVYAWAVDFFTGLEQLLRTTPPNEVSLHSAYTRASVRRALSDLRAKDVRKAVDGLYKRVDKHFGVEVSHQAAQHSEVLKTVWKACEEEMLRMSGAWRALLERCYSDDKVGLDFSATDVSEFFRKAQSACVRS</sequence>
<protein>
    <submittedName>
        <fullName evidence="7">BQ2448_1938 protein</fullName>
    </submittedName>
</protein>
<evidence type="ECO:0000256" key="5">
    <source>
        <dbReference type="SAM" id="MobiDB-lite"/>
    </source>
</evidence>
<feature type="compositionally biased region" description="Low complexity" evidence="5">
    <location>
        <begin position="323"/>
        <end position="348"/>
    </location>
</feature>
<dbReference type="GO" id="GO:0006887">
    <property type="term" value="P:exocytosis"/>
    <property type="evidence" value="ECO:0007669"/>
    <property type="project" value="UniProtKB-KW"/>
</dbReference>
<feature type="domain" description="Exocyst complex component Sec3 PIP2-binding N-terminal" evidence="6">
    <location>
        <begin position="50"/>
        <end position="153"/>
    </location>
</feature>
<dbReference type="AlphaFoldDB" id="A0A238FCQ1"/>
<keyword evidence="3" id="KW-0268">Exocytosis</keyword>
<dbReference type="STRING" id="269621.A0A238FCQ1"/>
<dbReference type="PANTHER" id="PTHR16092:SF14">
    <property type="entry name" value="EXOCYST COMPLEX COMPONENT 1 ISOFORM X1"/>
    <property type="match status" value="1"/>
</dbReference>
<keyword evidence="8" id="KW-1185">Reference proteome</keyword>
<reference evidence="8" key="1">
    <citation type="submission" date="2016-09" db="EMBL/GenBank/DDBJ databases">
        <authorList>
            <person name="Jeantristanb JTB J.-T."/>
            <person name="Ricardo R."/>
        </authorList>
    </citation>
    <scope>NUCLEOTIDE SEQUENCE [LARGE SCALE GENOMIC DNA]</scope>
</reference>
<dbReference type="EMBL" id="FMSP01000004">
    <property type="protein sequence ID" value="SCV68918.1"/>
    <property type="molecule type" value="Genomic_DNA"/>
</dbReference>
<dbReference type="SMART" id="SM01313">
    <property type="entry name" value="Sec3-PIP2_bind"/>
    <property type="match status" value="1"/>
</dbReference>
<dbReference type="OrthoDB" id="27109at2759"/>
<keyword evidence="4" id="KW-0175">Coiled coil</keyword>
<dbReference type="GO" id="GO:0006893">
    <property type="term" value="P:Golgi to plasma membrane transport"/>
    <property type="evidence" value="ECO:0007669"/>
    <property type="project" value="TreeGrafter"/>
</dbReference>
<feature type="region of interest" description="Disordered" evidence="5">
    <location>
        <begin position="455"/>
        <end position="477"/>
    </location>
</feature>
<dbReference type="Pfam" id="PF15277">
    <property type="entry name" value="Sec3-PIP2_bind"/>
    <property type="match status" value="1"/>
</dbReference>